<proteinExistence type="predicted"/>
<comment type="caution">
    <text evidence="1">The sequence shown here is derived from an EMBL/GenBank/DDBJ whole genome shotgun (WGS) entry which is preliminary data.</text>
</comment>
<sequence>MRRIVIMSFVDALQQQKYGGVEEKTLILEESKGPKSDERRTSVAIYFDAAFDQQLLRSALGLVVRNVGVKYWLPKALKNGEGHYLVWDVPNPVCCAVERKRPRHPD</sequence>
<evidence type="ECO:0000313" key="1">
    <source>
        <dbReference type="EMBL" id="MBA0820153.1"/>
    </source>
</evidence>
<name>A0A7J9IE76_9ROSI</name>
<dbReference type="EMBL" id="JABFAD010333560">
    <property type="protein sequence ID" value="MBA0820153.1"/>
    <property type="molecule type" value="Genomic_DNA"/>
</dbReference>
<organism evidence="1 2">
    <name type="scientific">Gossypium harknessii</name>
    <dbReference type="NCBI Taxonomy" id="34285"/>
    <lineage>
        <taxon>Eukaryota</taxon>
        <taxon>Viridiplantae</taxon>
        <taxon>Streptophyta</taxon>
        <taxon>Embryophyta</taxon>
        <taxon>Tracheophyta</taxon>
        <taxon>Spermatophyta</taxon>
        <taxon>Magnoliopsida</taxon>
        <taxon>eudicotyledons</taxon>
        <taxon>Gunneridae</taxon>
        <taxon>Pentapetalae</taxon>
        <taxon>rosids</taxon>
        <taxon>malvids</taxon>
        <taxon>Malvales</taxon>
        <taxon>Malvaceae</taxon>
        <taxon>Malvoideae</taxon>
        <taxon>Gossypium</taxon>
    </lineage>
</organism>
<dbReference type="AlphaFoldDB" id="A0A7J9IE76"/>
<gene>
    <name evidence="1" type="ORF">Gohar_028391</name>
</gene>
<dbReference type="OrthoDB" id="10418120at2759"/>
<reference evidence="1 2" key="1">
    <citation type="journal article" date="2019" name="Genome Biol. Evol.">
        <title>Insights into the evolution of the New World diploid cottons (Gossypium, subgenus Houzingenia) based on genome sequencing.</title>
        <authorList>
            <person name="Grover C.E."/>
            <person name="Arick M.A. 2nd"/>
            <person name="Thrash A."/>
            <person name="Conover J.L."/>
            <person name="Sanders W.S."/>
            <person name="Peterson D.G."/>
            <person name="Frelichowski J.E."/>
            <person name="Scheffler J.A."/>
            <person name="Scheffler B.E."/>
            <person name="Wendel J.F."/>
        </authorList>
    </citation>
    <scope>NUCLEOTIDE SEQUENCE [LARGE SCALE GENOMIC DNA]</scope>
    <source>
        <strain evidence="1">0</strain>
        <tissue evidence="1">Leaf</tissue>
    </source>
</reference>
<protein>
    <submittedName>
        <fullName evidence="1">Uncharacterized protein</fullName>
    </submittedName>
</protein>
<accession>A0A7J9IE76</accession>
<dbReference type="Proteomes" id="UP000593560">
    <property type="component" value="Unassembled WGS sequence"/>
</dbReference>
<keyword evidence="2" id="KW-1185">Reference proteome</keyword>
<evidence type="ECO:0000313" key="2">
    <source>
        <dbReference type="Proteomes" id="UP000593560"/>
    </source>
</evidence>